<keyword evidence="3" id="KW-1185">Reference proteome</keyword>
<name>A0ABQ5FAP8_9ASTR</name>
<proteinExistence type="predicted"/>
<accession>A0ABQ5FAP8</accession>
<evidence type="ECO:0000313" key="2">
    <source>
        <dbReference type="EMBL" id="GJT60254.1"/>
    </source>
</evidence>
<reference evidence="2" key="2">
    <citation type="submission" date="2022-01" db="EMBL/GenBank/DDBJ databases">
        <authorList>
            <person name="Yamashiro T."/>
            <person name="Shiraishi A."/>
            <person name="Satake H."/>
            <person name="Nakayama K."/>
        </authorList>
    </citation>
    <scope>NUCLEOTIDE SEQUENCE</scope>
</reference>
<dbReference type="Proteomes" id="UP001151760">
    <property type="component" value="Unassembled WGS sequence"/>
</dbReference>
<gene>
    <name evidence="2" type="ORF">Tco_1003787</name>
</gene>
<feature type="compositionally biased region" description="Polar residues" evidence="1">
    <location>
        <begin position="16"/>
        <end position="33"/>
    </location>
</feature>
<comment type="caution">
    <text evidence="2">The sequence shown here is derived from an EMBL/GenBank/DDBJ whole genome shotgun (WGS) entry which is preliminary data.</text>
</comment>
<protein>
    <submittedName>
        <fullName evidence="2">Uncharacterized protein</fullName>
    </submittedName>
</protein>
<organism evidence="2 3">
    <name type="scientific">Tanacetum coccineum</name>
    <dbReference type="NCBI Taxonomy" id="301880"/>
    <lineage>
        <taxon>Eukaryota</taxon>
        <taxon>Viridiplantae</taxon>
        <taxon>Streptophyta</taxon>
        <taxon>Embryophyta</taxon>
        <taxon>Tracheophyta</taxon>
        <taxon>Spermatophyta</taxon>
        <taxon>Magnoliopsida</taxon>
        <taxon>eudicotyledons</taxon>
        <taxon>Gunneridae</taxon>
        <taxon>Pentapetalae</taxon>
        <taxon>asterids</taxon>
        <taxon>campanulids</taxon>
        <taxon>Asterales</taxon>
        <taxon>Asteraceae</taxon>
        <taxon>Asteroideae</taxon>
        <taxon>Anthemideae</taxon>
        <taxon>Anthemidinae</taxon>
        <taxon>Tanacetum</taxon>
    </lineage>
</organism>
<dbReference type="EMBL" id="BQNB010017182">
    <property type="protein sequence ID" value="GJT60254.1"/>
    <property type="molecule type" value="Genomic_DNA"/>
</dbReference>
<evidence type="ECO:0000313" key="3">
    <source>
        <dbReference type="Proteomes" id="UP001151760"/>
    </source>
</evidence>
<reference evidence="2" key="1">
    <citation type="journal article" date="2022" name="Int. J. Mol. Sci.">
        <title>Draft Genome of Tanacetum Coccineum: Genomic Comparison of Closely Related Tanacetum-Family Plants.</title>
        <authorList>
            <person name="Yamashiro T."/>
            <person name="Shiraishi A."/>
            <person name="Nakayama K."/>
            <person name="Satake H."/>
        </authorList>
    </citation>
    <scope>NUCLEOTIDE SEQUENCE</scope>
</reference>
<sequence length="297" mass="33544">MLIQASKEIGEDSGHLTDSTQIPIDDQLSTSITPKKKQKSRRRQRKEAEVPQDDPDHEESIPTPSNNLQLSGEDRLELTKLMAKEIAILNTRVKKLERKRRSRPTGFKRLRKVGVVSKVESFKEIDSLGDQEDPSKQWRKIAKINQDENVNLYDEAQEQLNDEEMFGVNDLHGEEVTVEDTTTEVIITTVSTLPVTTVEVVTTVSAPTTNIEELTLTQTLVEIKAAKPKTIKAVTTDATLVTTVATTVYITIVTRLSTKGIVFHDQEEQENKQAVMEADRLLAKRLQTREREELTIE</sequence>
<evidence type="ECO:0000256" key="1">
    <source>
        <dbReference type="SAM" id="MobiDB-lite"/>
    </source>
</evidence>
<feature type="compositionally biased region" description="Basic residues" evidence="1">
    <location>
        <begin position="34"/>
        <end position="45"/>
    </location>
</feature>
<feature type="region of interest" description="Disordered" evidence="1">
    <location>
        <begin position="1"/>
        <end position="71"/>
    </location>
</feature>